<feature type="transmembrane region" description="Helical" evidence="1">
    <location>
        <begin position="806"/>
        <end position="824"/>
    </location>
</feature>
<feature type="transmembrane region" description="Helical" evidence="1">
    <location>
        <begin position="149"/>
        <end position="170"/>
    </location>
</feature>
<feature type="transmembrane region" description="Helical" evidence="1">
    <location>
        <begin position="406"/>
        <end position="429"/>
    </location>
</feature>
<sequence>MKNIKALYPHLLVLVGFILVSLIYFYPVLQGNKIFQSDIVQYTGMAKEQNDFRNETGEEPYWTNSAFGGMPTYQLGAKYPNDVIGMVDDGLRFLPRPADYLFLYFLGFYVLLMVLKVDPLKAFFGALAFGFSTYLIIILGVGHNAKAHAIAYMPMVVAGVLLVFQRKYIIGGLLTMVAAALEINANHFQMTYYLLLLLAIIGVYYVVIAIKNKEFKELGKIIGVFAIAGILAIGANATNLMATSEYANHSIRGKSELTFNADGSKNTEDSSMKYEYITEYSYGVTESFNLIAPRLFGGGNGEELDEKSALYEFLLNYGATPPEALQTVQYYGKTYWGEQPIVEAPAYIGAIVFFLAVLGLYHDKRKVKYLFLAGAILSLLLSWGKNFDALTRFFVDFVPLYDKFRAVSSIQVVLELCFPVLAIMGLQSFFTSEKEAQWTSLWKAAATSLGLVVVLYLAKGFFNFSAPIDQQLMQMFGESQDKSFGINFINALKEDRMNFYTSDLMRSGLFMLAVAVILWLYIQNKLAQTTAVVLVGFFMVSDLFMVDKRYLNNNPSQFRSAREVDMPFEPTDADKHILQDTSNYRVYEIQGRLQGRTSYFHKAVGGYSAVRPRRVDQLFEYNIEKNISQLASSIDMQTYSFTKSNPVLDMLNVKYVIVPTGNGDVPVVNPFANGDAWFVEKIKFVSSADEEMKALDILDAKNEVVIVNNDKGLVSLPLNFTKDSLASIQLTSYKPNHLKYVSNNSNEGFAVFSEMYYKNGWKATIDGKESKIHNVNYVLRGLEVPAGKHTIEFKFEPEVVKTGSTIALISSIAMLLLIGAGVYFENKKKHN</sequence>
<feature type="transmembrane region" description="Helical" evidence="1">
    <location>
        <begin position="441"/>
        <end position="458"/>
    </location>
</feature>
<feature type="transmembrane region" description="Helical" evidence="1">
    <location>
        <begin position="344"/>
        <end position="362"/>
    </location>
</feature>
<reference evidence="2 3" key="1">
    <citation type="submission" date="2020-10" db="EMBL/GenBank/DDBJ databases">
        <title>The genome sequence of Flavobacterium aquaticum 1Y8A.</title>
        <authorList>
            <person name="Liu Y."/>
        </authorList>
    </citation>
    <scope>NUCLEOTIDE SEQUENCE [LARGE SCALE GENOMIC DNA]</scope>
    <source>
        <strain evidence="2 3">1Y8A</strain>
    </source>
</reference>
<protein>
    <submittedName>
        <fullName evidence="2">YfhO family protein</fullName>
    </submittedName>
</protein>
<evidence type="ECO:0000256" key="1">
    <source>
        <dbReference type="SAM" id="Phobius"/>
    </source>
</evidence>
<keyword evidence="1" id="KW-0812">Transmembrane</keyword>
<name>A0ABR9WU08_9FLAO</name>
<feature type="transmembrane region" description="Helical" evidence="1">
    <location>
        <begin position="123"/>
        <end position="142"/>
    </location>
</feature>
<feature type="transmembrane region" description="Helical" evidence="1">
    <location>
        <begin position="222"/>
        <end position="242"/>
    </location>
</feature>
<feature type="transmembrane region" description="Helical" evidence="1">
    <location>
        <begin position="100"/>
        <end position="117"/>
    </location>
</feature>
<gene>
    <name evidence="2" type="ORF">IM755_10490</name>
</gene>
<proteinExistence type="predicted"/>
<evidence type="ECO:0000313" key="3">
    <source>
        <dbReference type="Proteomes" id="UP000656274"/>
    </source>
</evidence>
<feature type="transmembrane region" description="Helical" evidence="1">
    <location>
        <begin position="6"/>
        <end position="26"/>
    </location>
</feature>
<evidence type="ECO:0000313" key="2">
    <source>
        <dbReference type="EMBL" id="MBE9577137.1"/>
    </source>
</evidence>
<dbReference type="RefSeq" id="WP_194096579.1">
    <property type="nucleotide sequence ID" value="NZ_JADFTZ010000005.1"/>
</dbReference>
<dbReference type="Pfam" id="PF09586">
    <property type="entry name" value="YfhO"/>
    <property type="match status" value="1"/>
</dbReference>
<keyword evidence="1" id="KW-1133">Transmembrane helix</keyword>
<feature type="transmembrane region" description="Helical" evidence="1">
    <location>
        <begin position="529"/>
        <end position="546"/>
    </location>
</feature>
<comment type="caution">
    <text evidence="2">The sequence shown here is derived from an EMBL/GenBank/DDBJ whole genome shotgun (WGS) entry which is preliminary data.</text>
</comment>
<feature type="transmembrane region" description="Helical" evidence="1">
    <location>
        <begin position="190"/>
        <end position="210"/>
    </location>
</feature>
<keyword evidence="1" id="KW-0472">Membrane</keyword>
<feature type="transmembrane region" description="Helical" evidence="1">
    <location>
        <begin position="504"/>
        <end position="522"/>
    </location>
</feature>
<accession>A0ABR9WU08</accession>
<dbReference type="PANTHER" id="PTHR38454">
    <property type="entry name" value="INTEGRAL MEMBRANE PROTEIN-RELATED"/>
    <property type="match status" value="1"/>
</dbReference>
<dbReference type="EMBL" id="JADFTZ010000005">
    <property type="protein sequence ID" value="MBE9577137.1"/>
    <property type="molecule type" value="Genomic_DNA"/>
</dbReference>
<dbReference type="InterPro" id="IPR018580">
    <property type="entry name" value="Uncharacterised_YfhO"/>
</dbReference>
<feature type="transmembrane region" description="Helical" evidence="1">
    <location>
        <begin position="369"/>
        <end position="386"/>
    </location>
</feature>
<organism evidence="2 3">
    <name type="scientific">Flavobacterium proteolyticum</name>
    <dbReference type="NCBI Taxonomy" id="2911683"/>
    <lineage>
        <taxon>Bacteria</taxon>
        <taxon>Pseudomonadati</taxon>
        <taxon>Bacteroidota</taxon>
        <taxon>Flavobacteriia</taxon>
        <taxon>Flavobacteriales</taxon>
        <taxon>Flavobacteriaceae</taxon>
        <taxon>Flavobacterium</taxon>
    </lineage>
</organism>
<dbReference type="Proteomes" id="UP000656274">
    <property type="component" value="Unassembled WGS sequence"/>
</dbReference>
<dbReference type="PANTHER" id="PTHR38454:SF1">
    <property type="entry name" value="INTEGRAL MEMBRANE PROTEIN"/>
    <property type="match status" value="1"/>
</dbReference>
<keyword evidence="3" id="KW-1185">Reference proteome</keyword>